<proteinExistence type="predicted"/>
<dbReference type="PANTHER" id="PTHR31330:SF1">
    <property type="entry name" value="NEMATODE SPECIFIC PEPTIDE FAMILY, GROUP C"/>
    <property type="match status" value="1"/>
</dbReference>
<reference evidence="1 2" key="1">
    <citation type="submission" date="2020-04" db="EMBL/GenBank/DDBJ databases">
        <authorList>
            <person name="Laetsch R D."/>
            <person name="Stevens L."/>
            <person name="Kumar S."/>
            <person name="Blaxter L. M."/>
        </authorList>
    </citation>
    <scope>NUCLEOTIDE SEQUENCE [LARGE SCALE GENOMIC DNA]</scope>
</reference>
<dbReference type="OrthoDB" id="5818286at2759"/>
<accession>A0A8S1F0Z7</accession>
<dbReference type="InterPro" id="IPR056674">
    <property type="entry name" value="DUF7772"/>
</dbReference>
<dbReference type="Pfam" id="PF24977">
    <property type="entry name" value="DUF7772"/>
    <property type="match status" value="1"/>
</dbReference>
<keyword evidence="2" id="KW-1185">Reference proteome</keyword>
<evidence type="ECO:0000313" key="1">
    <source>
        <dbReference type="EMBL" id="CAB3406118.1"/>
    </source>
</evidence>
<sequence length="129" mass="14914">MKKSSGYKYNENWMNRNQFRLTSSIMFLRIFVFLSLVYTVSTVSVVACETFCSYVNGGPSSNYCSPFRSFAAAQNRTCFLLCVRRCLKTGGTCRVNPDYKCCLKTTPRKKGNNQFQKSGCNRMYDWLYD</sequence>
<organism evidence="1 2">
    <name type="scientific">Caenorhabditis bovis</name>
    <dbReference type="NCBI Taxonomy" id="2654633"/>
    <lineage>
        <taxon>Eukaryota</taxon>
        <taxon>Metazoa</taxon>
        <taxon>Ecdysozoa</taxon>
        <taxon>Nematoda</taxon>
        <taxon>Chromadorea</taxon>
        <taxon>Rhabditida</taxon>
        <taxon>Rhabditina</taxon>
        <taxon>Rhabditomorpha</taxon>
        <taxon>Rhabditoidea</taxon>
        <taxon>Rhabditidae</taxon>
        <taxon>Peloderinae</taxon>
        <taxon>Caenorhabditis</taxon>
    </lineage>
</organism>
<dbReference type="AlphaFoldDB" id="A0A8S1F0Z7"/>
<dbReference type="PANTHER" id="PTHR31330">
    <property type="entry name" value="NEMATODE SPECIFIC PEPTIDE FAMILY, GROUP C"/>
    <property type="match status" value="1"/>
</dbReference>
<evidence type="ECO:0000313" key="2">
    <source>
        <dbReference type="Proteomes" id="UP000494206"/>
    </source>
</evidence>
<dbReference type="EMBL" id="CADEPM010000005">
    <property type="protein sequence ID" value="CAB3406118.1"/>
    <property type="molecule type" value="Genomic_DNA"/>
</dbReference>
<name>A0A8S1F0Z7_9PELO</name>
<gene>
    <name evidence="1" type="ORF">CBOVIS_LOCUS8233</name>
</gene>
<protein>
    <submittedName>
        <fullName evidence="1">Uncharacterized protein</fullName>
    </submittedName>
</protein>
<dbReference type="Proteomes" id="UP000494206">
    <property type="component" value="Unassembled WGS sequence"/>
</dbReference>
<comment type="caution">
    <text evidence="1">The sequence shown here is derived from an EMBL/GenBank/DDBJ whole genome shotgun (WGS) entry which is preliminary data.</text>
</comment>